<accession>A0ABT5SVE0</accession>
<evidence type="ECO:0000313" key="2">
    <source>
        <dbReference type="Proteomes" id="UP001300763"/>
    </source>
</evidence>
<dbReference type="Proteomes" id="UP001300763">
    <property type="component" value="Unassembled WGS sequence"/>
</dbReference>
<comment type="caution">
    <text evidence="1">The sequence shown here is derived from an EMBL/GenBank/DDBJ whole genome shotgun (WGS) entry which is preliminary data.</text>
</comment>
<dbReference type="InterPro" id="IPR011004">
    <property type="entry name" value="Trimer_LpxA-like_sf"/>
</dbReference>
<sequence>MKRSEKVAGVLRMLREDGAWTVTYGLRFLVLNNIAGSVLVPRAARMALYRLMGLDVRTPDIASGATIIGRAPLRIGPGTYVNRRAYIELVAPVTLGESVGLGIDVMLVTSDHPILEDGTFMRSAMGRSILIGDRCWISSRAVVLPGVTIGDDVIVAAGAVVTRDCAPRGVYAGVPARRIKEREIASETPEGGRTVLAGS</sequence>
<dbReference type="InterPro" id="IPR051159">
    <property type="entry name" value="Hexapeptide_acetyltransf"/>
</dbReference>
<evidence type="ECO:0000313" key="1">
    <source>
        <dbReference type="EMBL" id="MDD7966791.1"/>
    </source>
</evidence>
<keyword evidence="2" id="KW-1185">Reference proteome</keyword>
<dbReference type="InterPro" id="IPR001451">
    <property type="entry name" value="Hexapep"/>
</dbReference>
<dbReference type="CDD" id="cd04647">
    <property type="entry name" value="LbH_MAT_like"/>
    <property type="match status" value="1"/>
</dbReference>
<dbReference type="EMBL" id="JAQZAO010000006">
    <property type="protein sequence ID" value="MDD7966791.1"/>
    <property type="molecule type" value="Genomic_DNA"/>
</dbReference>
<keyword evidence="1" id="KW-0012">Acyltransferase</keyword>
<dbReference type="Pfam" id="PF00132">
    <property type="entry name" value="Hexapep"/>
    <property type="match status" value="1"/>
</dbReference>
<name>A0ABT5SVE0_9PSEU</name>
<keyword evidence="1" id="KW-0808">Transferase</keyword>
<dbReference type="SUPFAM" id="SSF51161">
    <property type="entry name" value="Trimeric LpxA-like enzymes"/>
    <property type="match status" value="1"/>
</dbReference>
<dbReference type="PANTHER" id="PTHR23416:SF54">
    <property type="entry name" value="ACETYLTRANSFERASE, CYSE_LACA_LPXA_NODL FAMILY (AFU_ORTHOLOGUE AFUA_2G08430)-RELATED"/>
    <property type="match status" value="1"/>
</dbReference>
<dbReference type="Gene3D" id="2.160.10.10">
    <property type="entry name" value="Hexapeptide repeat proteins"/>
    <property type="match status" value="1"/>
</dbReference>
<proteinExistence type="predicted"/>
<gene>
    <name evidence="1" type="ORF">PGB27_15760</name>
</gene>
<organism evidence="1 2">
    <name type="scientific">Actinomycetospora lemnae</name>
    <dbReference type="NCBI Taxonomy" id="3019891"/>
    <lineage>
        <taxon>Bacteria</taxon>
        <taxon>Bacillati</taxon>
        <taxon>Actinomycetota</taxon>
        <taxon>Actinomycetes</taxon>
        <taxon>Pseudonocardiales</taxon>
        <taxon>Pseudonocardiaceae</taxon>
        <taxon>Actinomycetospora</taxon>
    </lineage>
</organism>
<reference evidence="1 2" key="1">
    <citation type="submission" date="2023-02" db="EMBL/GenBank/DDBJ databases">
        <title>Genome sequencing required for Actinomycetospora new species description.</title>
        <authorList>
            <person name="Saimee Y."/>
            <person name="Duangmal K."/>
        </authorList>
    </citation>
    <scope>NUCLEOTIDE SEQUENCE [LARGE SCALE GENOMIC DNA]</scope>
    <source>
        <strain evidence="1 2">DW7H6</strain>
    </source>
</reference>
<dbReference type="PANTHER" id="PTHR23416">
    <property type="entry name" value="SIALIC ACID SYNTHASE-RELATED"/>
    <property type="match status" value="1"/>
</dbReference>
<protein>
    <submittedName>
        <fullName evidence="1">Acyltransferase</fullName>
    </submittedName>
</protein>
<dbReference type="RefSeq" id="WP_274201322.1">
    <property type="nucleotide sequence ID" value="NZ_JAQZAO010000006.1"/>
</dbReference>
<dbReference type="GO" id="GO:0016746">
    <property type="term" value="F:acyltransferase activity"/>
    <property type="evidence" value="ECO:0007669"/>
    <property type="project" value="UniProtKB-KW"/>
</dbReference>